<dbReference type="SUPFAM" id="SSF47598">
    <property type="entry name" value="Ribbon-helix-helix"/>
    <property type="match status" value="1"/>
</dbReference>
<dbReference type="KEGG" id="rtu:PR017_14345"/>
<gene>
    <name evidence="1" type="ORF">PR017_14345</name>
</gene>
<reference evidence="1 2" key="1">
    <citation type="journal article" date="2018" name="Sci. Rep.">
        <title>Rhizobium tumorigenes sp. nov., a novel plant tumorigenic bacterium isolated from cane gall tumors on thornless blackberry.</title>
        <authorList>
            <person name="Kuzmanovi N."/>
            <person name="Smalla K."/>
            <person name="Gronow S."/>
            <person name="PuBawska J."/>
        </authorList>
    </citation>
    <scope>NUCLEOTIDE SEQUENCE [LARGE SCALE GENOMIC DNA]</scope>
    <source>
        <strain evidence="1 2">1078</strain>
    </source>
</reference>
<dbReference type="RefSeq" id="WP_111219754.1">
    <property type="nucleotide sequence ID" value="NZ_CP117255.1"/>
</dbReference>
<name>A0AAF1K8T6_9HYPH</name>
<dbReference type="Gene3D" id="1.10.1220.10">
    <property type="entry name" value="Met repressor-like"/>
    <property type="match status" value="1"/>
</dbReference>
<accession>A0AAF1K8T6</accession>
<dbReference type="InterPro" id="IPR010985">
    <property type="entry name" value="Ribbon_hlx_hlx"/>
</dbReference>
<dbReference type="AlphaFoldDB" id="A0AAF1K8T6"/>
<dbReference type="InterPro" id="IPR013321">
    <property type="entry name" value="Arc_rbn_hlx_hlx"/>
</dbReference>
<dbReference type="EMBL" id="CP117255">
    <property type="protein sequence ID" value="WFR94971.1"/>
    <property type="molecule type" value="Genomic_DNA"/>
</dbReference>
<proteinExistence type="predicted"/>
<sequence>MGEMRIRIEDRLLNKLESLAQLNNRSVEDQASALLRHALEDQQASEPFSSIAKRIAAMTPKGIQQPDSLAMLKEDRSR</sequence>
<dbReference type="GO" id="GO:0006355">
    <property type="term" value="P:regulation of DNA-templated transcription"/>
    <property type="evidence" value="ECO:0007669"/>
    <property type="project" value="InterPro"/>
</dbReference>
<evidence type="ECO:0000313" key="1">
    <source>
        <dbReference type="EMBL" id="WFR94971.1"/>
    </source>
</evidence>
<reference evidence="2" key="2">
    <citation type="journal article" date="2023" name="MicrobiologyOpen">
        <title>Genomics of the tumorigenes clade of the family Rhizobiaceae and description of Rhizobium rhododendri sp. nov.</title>
        <authorList>
            <person name="Kuzmanovic N."/>
            <person name="diCenzo G.C."/>
            <person name="Bunk B."/>
            <person name="Sproeer C."/>
            <person name="Fruehling A."/>
            <person name="Neumann-Schaal M."/>
            <person name="Overmann J."/>
            <person name="Smalla K."/>
        </authorList>
    </citation>
    <scope>NUCLEOTIDE SEQUENCE [LARGE SCALE GENOMIC DNA]</scope>
    <source>
        <strain evidence="2">1078</strain>
    </source>
</reference>
<dbReference type="Proteomes" id="UP000249499">
    <property type="component" value="Chromosome"/>
</dbReference>
<keyword evidence="2" id="KW-1185">Reference proteome</keyword>
<organism evidence="1 2">
    <name type="scientific">Rhizobium tumorigenes</name>
    <dbReference type="NCBI Taxonomy" id="2041385"/>
    <lineage>
        <taxon>Bacteria</taxon>
        <taxon>Pseudomonadati</taxon>
        <taxon>Pseudomonadota</taxon>
        <taxon>Alphaproteobacteria</taxon>
        <taxon>Hyphomicrobiales</taxon>
        <taxon>Rhizobiaceae</taxon>
        <taxon>Rhizobium/Agrobacterium group</taxon>
        <taxon>Rhizobium</taxon>
    </lineage>
</organism>
<protein>
    <submittedName>
        <fullName evidence="1">Uncharacterized protein</fullName>
    </submittedName>
</protein>
<evidence type="ECO:0000313" key="2">
    <source>
        <dbReference type="Proteomes" id="UP000249499"/>
    </source>
</evidence>